<gene>
    <name evidence="1" type="ORF">HRV97_14425</name>
</gene>
<organism evidence="1 2">
    <name type="scientific">Sphingomonas hominis</name>
    <dbReference type="NCBI Taxonomy" id="2741495"/>
    <lineage>
        <taxon>Bacteria</taxon>
        <taxon>Pseudomonadati</taxon>
        <taxon>Pseudomonadota</taxon>
        <taxon>Alphaproteobacteria</taxon>
        <taxon>Sphingomonadales</taxon>
        <taxon>Sphingomonadaceae</taxon>
        <taxon>Sphingomonas</taxon>
    </lineage>
</organism>
<sequence>MTITTVDMNRINNDRVAVYLASTDRRVTIGVRFALEALGIELPDFLRRGRPGPRPNRVNKMMAALDADTGNPNTYRQEKLKIGAFAPRS</sequence>
<name>A0ABX2JIH5_9SPHN</name>
<reference evidence="1 2" key="1">
    <citation type="submission" date="2020-06" db="EMBL/GenBank/DDBJ databases">
        <title>Sphingomonas hominis sp. nov., a member of the Sphingomonas, isolated from the hair of a 22-year-old girl.</title>
        <authorList>
            <person name="Zhang D.-F."/>
            <person name="Cui X.-W."/>
        </authorList>
    </citation>
    <scope>NUCLEOTIDE SEQUENCE [LARGE SCALE GENOMIC DNA]</scope>
    <source>
        <strain evidence="1 2">HHU CXW</strain>
    </source>
</reference>
<proteinExistence type="predicted"/>
<dbReference type="EMBL" id="JABULH010000006">
    <property type="protein sequence ID" value="NTS66351.1"/>
    <property type="molecule type" value="Genomic_DNA"/>
</dbReference>
<comment type="caution">
    <text evidence="1">The sequence shown here is derived from an EMBL/GenBank/DDBJ whole genome shotgun (WGS) entry which is preliminary data.</text>
</comment>
<keyword evidence="2" id="KW-1185">Reference proteome</keyword>
<dbReference type="Proteomes" id="UP000621447">
    <property type="component" value="Unassembled WGS sequence"/>
</dbReference>
<evidence type="ECO:0000313" key="1">
    <source>
        <dbReference type="EMBL" id="NTS66351.1"/>
    </source>
</evidence>
<accession>A0ABX2JIH5</accession>
<dbReference type="RefSeq" id="WP_174194969.1">
    <property type="nucleotide sequence ID" value="NZ_JABULH010000006.1"/>
</dbReference>
<evidence type="ECO:0000313" key="2">
    <source>
        <dbReference type="Proteomes" id="UP000621447"/>
    </source>
</evidence>
<protein>
    <submittedName>
        <fullName evidence="1">Uncharacterized protein</fullName>
    </submittedName>
</protein>